<evidence type="ECO:0000313" key="11">
    <source>
        <dbReference type="EMBL" id="KAG8180183.1"/>
    </source>
</evidence>
<dbReference type="PANTHER" id="PTHR19960:SF25">
    <property type="entry name" value="TEKTIN-1"/>
    <property type="match status" value="1"/>
</dbReference>
<evidence type="ECO:0000313" key="12">
    <source>
        <dbReference type="Proteomes" id="UP000827092"/>
    </source>
</evidence>
<keyword evidence="5" id="KW-0175">Coiled coil</keyword>
<dbReference type="GO" id="GO:0005930">
    <property type="term" value="C:axoneme"/>
    <property type="evidence" value="ECO:0007669"/>
    <property type="project" value="UniProtKB-SubCell"/>
</dbReference>
<keyword evidence="6 10" id="KW-0969">Cilium</keyword>
<comment type="caution">
    <text evidence="11">The sequence shown here is derived from an EMBL/GenBank/DDBJ whole genome shotgun (WGS) entry which is preliminary data.</text>
</comment>
<keyword evidence="8 10" id="KW-0966">Cell projection</keyword>
<dbReference type="GO" id="GO:0005634">
    <property type="term" value="C:nucleus"/>
    <property type="evidence" value="ECO:0007669"/>
    <property type="project" value="TreeGrafter"/>
</dbReference>
<dbReference type="InterPro" id="IPR000435">
    <property type="entry name" value="Tektins"/>
</dbReference>
<dbReference type="InterPro" id="IPR048256">
    <property type="entry name" value="Tektin-like"/>
</dbReference>
<dbReference type="EMBL" id="JAFNEN010000578">
    <property type="protein sequence ID" value="KAG8180183.1"/>
    <property type="molecule type" value="Genomic_DNA"/>
</dbReference>
<keyword evidence="4 10" id="KW-0282">Flagellum</keyword>
<dbReference type="GO" id="GO:0060294">
    <property type="term" value="P:cilium movement involved in cell motility"/>
    <property type="evidence" value="ECO:0007669"/>
    <property type="project" value="UniProtKB-UniRule"/>
</dbReference>
<organism evidence="11 12">
    <name type="scientific">Oedothorax gibbosus</name>
    <dbReference type="NCBI Taxonomy" id="931172"/>
    <lineage>
        <taxon>Eukaryota</taxon>
        <taxon>Metazoa</taxon>
        <taxon>Ecdysozoa</taxon>
        <taxon>Arthropoda</taxon>
        <taxon>Chelicerata</taxon>
        <taxon>Arachnida</taxon>
        <taxon>Araneae</taxon>
        <taxon>Araneomorphae</taxon>
        <taxon>Entelegynae</taxon>
        <taxon>Araneoidea</taxon>
        <taxon>Linyphiidae</taxon>
        <taxon>Erigoninae</taxon>
        <taxon>Oedothorax</taxon>
    </lineage>
</organism>
<dbReference type="Proteomes" id="UP000827092">
    <property type="component" value="Unassembled WGS sequence"/>
</dbReference>
<evidence type="ECO:0000256" key="8">
    <source>
        <dbReference type="ARBA" id="ARBA00023273"/>
    </source>
</evidence>
<comment type="similarity">
    <text evidence="2 10">Belongs to the tektin family.</text>
</comment>
<keyword evidence="7" id="KW-0206">Cytoskeleton</keyword>
<sequence>MRDFHQSKYTQAIPGINRIDDEHRLTSAETRIQHFGNGLSMPDRLLADAALAHQGARQVTSCFESMGRIGEKGVEEAFRGRDSKVRQWSALLNAEVDSLAKEIAEVDSSERDGERRRRYLMEVGRVTEATGDFRRRIPDKQPDDTIDRLLEEEKNATRQAEQVAEQNSQDLKDCRRSLEFSRRGLMSEVEAKALTLNVSRRCQNSEPLLSFPYRPQDHPSDQIYHPNTEEDWERNLENKLQDAAAVRRESSTARLRTESALSGALGNVADTYGTATRAIEEEVQRDERTLFDIRNTLEEIGKEILWTKQRAASLLDNLRLEERGKTRQLWRLQTLTYRPGPDHIRDGPARRCDAEMLSAEQRSAFASGKLETSRDLLARLQHEKDRQTLALEKIAKKLFIERENCLGIRRTIKLEGRS</sequence>
<evidence type="ECO:0000256" key="5">
    <source>
        <dbReference type="ARBA" id="ARBA00023054"/>
    </source>
</evidence>
<dbReference type="PANTHER" id="PTHR19960">
    <property type="entry name" value="TEKTIN"/>
    <property type="match status" value="1"/>
</dbReference>
<protein>
    <recommendedName>
        <fullName evidence="10">Tektin</fullName>
    </recommendedName>
</protein>
<evidence type="ECO:0000256" key="7">
    <source>
        <dbReference type="ARBA" id="ARBA00023212"/>
    </source>
</evidence>
<evidence type="ECO:0000256" key="1">
    <source>
        <dbReference type="ARBA" id="ARBA00004611"/>
    </source>
</evidence>
<keyword evidence="12" id="KW-1185">Reference proteome</keyword>
<keyword evidence="3" id="KW-0963">Cytoplasm</keyword>
<dbReference type="GO" id="GO:0060271">
    <property type="term" value="P:cilium assembly"/>
    <property type="evidence" value="ECO:0007669"/>
    <property type="project" value="UniProtKB-UniRule"/>
</dbReference>
<reference evidence="11 12" key="1">
    <citation type="journal article" date="2022" name="Nat. Ecol. Evol.">
        <title>A masculinizing supergene underlies an exaggerated male reproductive morph in a spider.</title>
        <authorList>
            <person name="Hendrickx F."/>
            <person name="De Corte Z."/>
            <person name="Sonet G."/>
            <person name="Van Belleghem S.M."/>
            <person name="Kostlbacher S."/>
            <person name="Vangestel C."/>
        </authorList>
    </citation>
    <scope>NUCLEOTIDE SEQUENCE [LARGE SCALE GENOMIC DNA]</scope>
    <source>
        <strain evidence="11">W744_W776</strain>
    </source>
</reference>
<accession>A0AAV6U8L4</accession>
<gene>
    <name evidence="11" type="ORF">JTE90_017699</name>
</gene>
<comment type="subcellular location">
    <subcellularLocation>
        <location evidence="10">Cytoplasm</location>
        <location evidence="10">Cytoskeleton</location>
        <location evidence="10">Cilium axoneme</location>
    </subcellularLocation>
    <subcellularLocation>
        <location evidence="1">Cytoplasm</location>
        <location evidence="1">Cytoskeleton</location>
        <location evidence="1">Flagellum axoneme</location>
    </subcellularLocation>
</comment>
<evidence type="ECO:0000256" key="6">
    <source>
        <dbReference type="ARBA" id="ARBA00023069"/>
    </source>
</evidence>
<evidence type="ECO:0000256" key="9">
    <source>
        <dbReference type="ARBA" id="ARBA00045224"/>
    </source>
</evidence>
<dbReference type="AlphaFoldDB" id="A0AAV6U8L4"/>
<evidence type="ECO:0000256" key="4">
    <source>
        <dbReference type="ARBA" id="ARBA00022846"/>
    </source>
</evidence>
<dbReference type="GO" id="GO:0015630">
    <property type="term" value="C:microtubule cytoskeleton"/>
    <property type="evidence" value="ECO:0007669"/>
    <property type="project" value="UniProtKB-UniRule"/>
</dbReference>
<comment type="function">
    <text evidence="9">Microtubule inner protein (MIP) part of the dynein-decorated doublet microtubules (DMTs) in cilia and flagellar axoneme. Forms filamentous polymers in the walls of ciliary and flagellar microtubules.</text>
</comment>
<name>A0AAV6U8L4_9ARAC</name>
<evidence type="ECO:0000256" key="3">
    <source>
        <dbReference type="ARBA" id="ARBA00022490"/>
    </source>
</evidence>
<dbReference type="Pfam" id="PF03148">
    <property type="entry name" value="Tektin"/>
    <property type="match status" value="1"/>
</dbReference>
<evidence type="ECO:0000256" key="10">
    <source>
        <dbReference type="RuleBase" id="RU367040"/>
    </source>
</evidence>
<evidence type="ECO:0000256" key="2">
    <source>
        <dbReference type="ARBA" id="ARBA00007209"/>
    </source>
</evidence>
<proteinExistence type="inferred from homology"/>